<dbReference type="AlphaFoldDB" id="A0A1P8WS83"/>
<accession>A0A1P8WS83</accession>
<keyword evidence="2" id="KW-0328">Glycosyltransferase</keyword>
<dbReference type="EMBL" id="CP017641">
    <property type="protein sequence ID" value="APZ96915.1"/>
    <property type="molecule type" value="Genomic_DNA"/>
</dbReference>
<gene>
    <name evidence="2" type="primary">mshA_3</name>
    <name evidence="2" type="ORF">Fuma_06589</name>
</gene>
<dbReference type="RefSeq" id="WP_077027876.1">
    <property type="nucleotide sequence ID" value="NZ_CP017641.1"/>
</dbReference>
<dbReference type="OrthoDB" id="9795068at2"/>
<keyword evidence="2" id="KW-0808">Transferase</keyword>
<dbReference type="STRING" id="1891926.Fuma_06589"/>
<evidence type="ECO:0000259" key="1">
    <source>
        <dbReference type="Pfam" id="PF00534"/>
    </source>
</evidence>
<keyword evidence="3" id="KW-1185">Reference proteome</keyword>
<protein>
    <submittedName>
        <fullName evidence="2">D-inositol 3-phosphate glycosyltransferase</fullName>
        <ecNumber evidence="2">2.4.1.250</ecNumber>
    </submittedName>
</protein>
<dbReference type="EC" id="2.4.1.250" evidence="2"/>
<dbReference type="CDD" id="cd03801">
    <property type="entry name" value="GT4_PimA-like"/>
    <property type="match status" value="1"/>
</dbReference>
<evidence type="ECO:0000313" key="3">
    <source>
        <dbReference type="Proteomes" id="UP000187735"/>
    </source>
</evidence>
<dbReference type="Proteomes" id="UP000187735">
    <property type="component" value="Chromosome"/>
</dbReference>
<dbReference type="KEGG" id="fmr:Fuma_06589"/>
<name>A0A1P8WS83_9PLAN</name>
<feature type="domain" description="Glycosyl transferase family 1" evidence="1">
    <location>
        <begin position="215"/>
        <end position="366"/>
    </location>
</feature>
<dbReference type="GO" id="GO:0102710">
    <property type="term" value="F:D-inositol-3-phosphate glycosyltransferase activity"/>
    <property type="evidence" value="ECO:0007669"/>
    <property type="project" value="UniProtKB-EC"/>
</dbReference>
<dbReference type="SUPFAM" id="SSF53756">
    <property type="entry name" value="UDP-Glycosyltransferase/glycogen phosphorylase"/>
    <property type="match status" value="1"/>
</dbReference>
<dbReference type="Pfam" id="PF00534">
    <property type="entry name" value="Glycos_transf_1"/>
    <property type="match status" value="1"/>
</dbReference>
<proteinExistence type="predicted"/>
<reference evidence="2 3" key="1">
    <citation type="journal article" date="2016" name="Front. Microbiol.">
        <title>Fuerstia marisgermanicae gen. nov., sp. nov., an Unusual Member of the Phylum Planctomycetes from the German Wadden Sea.</title>
        <authorList>
            <person name="Kohn T."/>
            <person name="Heuer A."/>
            <person name="Jogler M."/>
            <person name="Vollmers J."/>
            <person name="Boedeker C."/>
            <person name="Bunk B."/>
            <person name="Rast P."/>
            <person name="Borchert D."/>
            <person name="Glockner I."/>
            <person name="Freese H.M."/>
            <person name="Klenk H.P."/>
            <person name="Overmann J."/>
            <person name="Kaster A.K."/>
            <person name="Rohde M."/>
            <person name="Wiegand S."/>
            <person name="Jogler C."/>
        </authorList>
    </citation>
    <scope>NUCLEOTIDE SEQUENCE [LARGE SCALE GENOMIC DNA]</scope>
    <source>
        <strain evidence="2 3">NH11</strain>
    </source>
</reference>
<dbReference type="PANTHER" id="PTHR12526">
    <property type="entry name" value="GLYCOSYLTRANSFERASE"/>
    <property type="match status" value="1"/>
</dbReference>
<evidence type="ECO:0000313" key="2">
    <source>
        <dbReference type="EMBL" id="APZ96915.1"/>
    </source>
</evidence>
<sequence length="574" mass="63304">MQPIALYFDQGGYVESTTVSAPNKSGGPAGLMGRQVAGKEFLDAYLRHGRWSETVALTAGSGADELLKEFCRTHPSSQSVQRRLRTFSAAKFHDEFLANPPARLLHFPNPPNPAYAWARQTNTPHRLAFSGVTHTLCTARAVEVLRGLVTDPWEEYDRLICTSTAVRRMVETVTDTFADYLQERHGGHPTSKIGLETIPLGVDTQKFRPATPSERRDQRAALQIEDDEVAVLFVGRLSHHAKAHPFPMFRAVAKAASAGSKRIRLLMCGWSHSDALAKAFHKTAAEIAPNVRIDFIDGLDSARRFGVWHAADIFLSLVDNIQETFGLVIVEAMASGLPVIASDWNGYRDLVVDGETGFRIPTWSVENTLPDLTSRLLIGEINYDHFLARSTQAVTVSSDAAAQALSALCEDSQLRTRLGRAGRQRAVAMFDWSHVIRQYEAMWQSQIEQLDAASKALSQAGHVPNFRQRPAAYPSVDVSFASYPTQWLNGSTRIKSKPDAVAELSSILSLSMMTHEPETRCTNGEVLTKVLRAAVEPQTLDQLSGVLAKAGVHEKKIRPTVAWLLKYDLLTPVA</sequence>
<dbReference type="Gene3D" id="3.40.50.2000">
    <property type="entry name" value="Glycogen Phosphorylase B"/>
    <property type="match status" value="4"/>
</dbReference>
<dbReference type="InterPro" id="IPR001296">
    <property type="entry name" value="Glyco_trans_1"/>
</dbReference>
<organism evidence="2 3">
    <name type="scientific">Fuerstiella marisgermanici</name>
    <dbReference type="NCBI Taxonomy" id="1891926"/>
    <lineage>
        <taxon>Bacteria</taxon>
        <taxon>Pseudomonadati</taxon>
        <taxon>Planctomycetota</taxon>
        <taxon>Planctomycetia</taxon>
        <taxon>Planctomycetales</taxon>
        <taxon>Planctomycetaceae</taxon>
        <taxon>Fuerstiella</taxon>
    </lineage>
</organism>